<proteinExistence type="predicted"/>
<name>A0ABT8WV01_9FLAO</name>
<accession>A0ABT8WV01</accession>
<evidence type="ECO:0000256" key="1">
    <source>
        <dbReference type="ARBA" id="ARBA00022450"/>
    </source>
</evidence>
<keyword evidence="1" id="KW-0596">Phosphopantetheine</keyword>
<dbReference type="EMBL" id="JAUOEL010000009">
    <property type="protein sequence ID" value="MDO5976692.1"/>
    <property type="molecule type" value="Genomic_DNA"/>
</dbReference>
<dbReference type="Gene3D" id="3.40.50.720">
    <property type="entry name" value="NAD(P)-binding Rossmann-like Domain"/>
    <property type="match status" value="1"/>
</dbReference>
<keyword evidence="5" id="KW-1185">Reference proteome</keyword>
<dbReference type="RefSeq" id="WP_303304015.1">
    <property type="nucleotide sequence ID" value="NZ_JAUOEL010000009.1"/>
</dbReference>
<reference evidence="4" key="1">
    <citation type="submission" date="2023-07" db="EMBL/GenBank/DDBJ databases">
        <title>Two novel species in the genus Flavivirga.</title>
        <authorList>
            <person name="Kwon K."/>
        </authorList>
    </citation>
    <scope>NUCLEOTIDE SEQUENCE</scope>
    <source>
        <strain evidence="4">KACC 14158</strain>
    </source>
</reference>
<evidence type="ECO:0000313" key="5">
    <source>
        <dbReference type="Proteomes" id="UP001176806"/>
    </source>
</evidence>
<dbReference type="PANTHER" id="PTHR43775">
    <property type="entry name" value="FATTY ACID SYNTHASE"/>
    <property type="match status" value="1"/>
</dbReference>
<dbReference type="SUPFAM" id="SSF51735">
    <property type="entry name" value="NAD(P)-binding Rossmann-fold domains"/>
    <property type="match status" value="2"/>
</dbReference>
<keyword evidence="2" id="KW-0597">Phosphoprotein</keyword>
<comment type="caution">
    <text evidence="4">The sequence shown here is derived from an EMBL/GenBank/DDBJ whole genome shotgun (WGS) entry which is preliminary data.</text>
</comment>
<dbReference type="InterPro" id="IPR057326">
    <property type="entry name" value="KR_dom"/>
</dbReference>
<feature type="domain" description="Ketoreductase" evidence="3">
    <location>
        <begin position="275"/>
        <end position="455"/>
    </location>
</feature>
<dbReference type="SMART" id="SM00822">
    <property type="entry name" value="PKS_KR"/>
    <property type="match status" value="1"/>
</dbReference>
<gene>
    <name evidence="4" type="ORF">Q4Q40_21015</name>
</gene>
<dbReference type="InterPro" id="IPR013968">
    <property type="entry name" value="PKS_KR"/>
</dbReference>
<dbReference type="Proteomes" id="UP001176806">
    <property type="component" value="Unassembled WGS sequence"/>
</dbReference>
<organism evidence="4 5">
    <name type="scientific">Flavivirga jejuensis</name>
    <dbReference type="NCBI Taxonomy" id="870487"/>
    <lineage>
        <taxon>Bacteria</taxon>
        <taxon>Pseudomonadati</taxon>
        <taxon>Bacteroidota</taxon>
        <taxon>Flavobacteriia</taxon>
        <taxon>Flavobacteriales</taxon>
        <taxon>Flavobacteriaceae</taxon>
        <taxon>Flavivirga</taxon>
    </lineage>
</organism>
<dbReference type="CDD" id="cd08953">
    <property type="entry name" value="KR_2_SDR_x"/>
    <property type="match status" value="1"/>
</dbReference>
<evidence type="ECO:0000259" key="3">
    <source>
        <dbReference type="SMART" id="SM00822"/>
    </source>
</evidence>
<dbReference type="InterPro" id="IPR050091">
    <property type="entry name" value="PKS_NRPS_Biosynth_Enz"/>
</dbReference>
<protein>
    <submittedName>
        <fullName evidence="4">SDR family NAD(P)-dependent oxidoreductase</fullName>
    </submittedName>
</protein>
<dbReference type="InterPro" id="IPR036291">
    <property type="entry name" value="NAD(P)-bd_dom_sf"/>
</dbReference>
<dbReference type="Pfam" id="PF08659">
    <property type="entry name" value="KR"/>
    <property type="match status" value="1"/>
</dbReference>
<dbReference type="PANTHER" id="PTHR43775:SF37">
    <property type="entry name" value="SI:DKEY-61P9.11"/>
    <property type="match status" value="1"/>
</dbReference>
<feature type="non-terminal residue" evidence="4">
    <location>
        <position position="1"/>
    </location>
</feature>
<sequence>RLSPTSTTNDKIQKIDIDLCDATGKICVKIKSFSSRVLEEKHMKNELNSEITSENDSNNLLVLKTIWEPFTPDEGKEIISSDSQVVIIGGEISEKETIKGEYPNAILLDDELFNTSKGIVKILEDINGIDQIFWLVSHIPLNTLTDESLLIEQNRGIFQCFRIIKALVEIGYDKMELTWTIITRQTQPINKKDHVSPTHASLHGFMGSASKEYSNWNIRLIDLDGSTNFPISQIKTLPKNSDDNIIVYRTEQWFRQQQVPVRISHLQRIEFKMDGVYVIIGGAGGIGEVWSKYMIQNYNAKIVWIGRRSENSEIQTKINDLSKIGPKPLYIKADATNLEALKKAYEIIKKKYNKINGIVHSAIVLSDRSISTMKESELTSVLSSKVDTCVRLSQVFHKEELDFVLFFSSMNSFTKSAGQSNYVAGCVFEDAFAHQLALEWKCKVKVMNWGYWGSVGIVSSEIYRDRMKKFGIDSIEAPEGMEALESLLNGPFDQISLMKTTKAVVIN</sequence>
<evidence type="ECO:0000313" key="4">
    <source>
        <dbReference type="EMBL" id="MDO5976692.1"/>
    </source>
</evidence>
<evidence type="ECO:0000256" key="2">
    <source>
        <dbReference type="ARBA" id="ARBA00022553"/>
    </source>
</evidence>